<keyword evidence="2" id="KW-0812">Transmembrane</keyword>
<evidence type="ECO:0000256" key="2">
    <source>
        <dbReference type="SAM" id="Phobius"/>
    </source>
</evidence>
<dbReference type="Proteomes" id="UP000682733">
    <property type="component" value="Unassembled WGS sequence"/>
</dbReference>
<feature type="transmembrane region" description="Helical" evidence="2">
    <location>
        <begin position="320"/>
        <end position="343"/>
    </location>
</feature>
<feature type="compositionally biased region" description="Polar residues" evidence="1">
    <location>
        <begin position="231"/>
        <end position="243"/>
    </location>
</feature>
<dbReference type="OrthoDB" id="10026244at2759"/>
<dbReference type="Proteomes" id="UP000681722">
    <property type="component" value="Unassembled WGS sequence"/>
</dbReference>
<feature type="region of interest" description="Disordered" evidence="1">
    <location>
        <begin position="179"/>
        <end position="243"/>
    </location>
</feature>
<feature type="compositionally biased region" description="Acidic residues" evidence="1">
    <location>
        <begin position="221"/>
        <end position="230"/>
    </location>
</feature>
<dbReference type="Proteomes" id="UP000663829">
    <property type="component" value="Unassembled WGS sequence"/>
</dbReference>
<evidence type="ECO:0000313" key="4">
    <source>
        <dbReference type="EMBL" id="CAF1070032.1"/>
    </source>
</evidence>
<dbReference type="AlphaFoldDB" id="A0A814LUR5"/>
<keyword evidence="2" id="KW-0472">Membrane</keyword>
<keyword evidence="2" id="KW-1133">Transmembrane helix</keyword>
<comment type="caution">
    <text evidence="4">The sequence shown here is derived from an EMBL/GenBank/DDBJ whole genome shotgun (WGS) entry which is preliminary data.</text>
</comment>
<dbReference type="Proteomes" id="UP000677228">
    <property type="component" value="Unassembled WGS sequence"/>
</dbReference>
<evidence type="ECO:0000256" key="1">
    <source>
        <dbReference type="SAM" id="MobiDB-lite"/>
    </source>
</evidence>
<evidence type="ECO:0000313" key="6">
    <source>
        <dbReference type="EMBL" id="CAF3837230.1"/>
    </source>
</evidence>
<sequence>MTIVANVDDINDTSSSQKLTSKRTIATLINSYDTQQQIINNSVTVTDKYVHQSKQSAKLETAKIISPRTRVDIRPMTTTTDLNKNSNRRFDDRKPTNITTTTAMNKCNRILSTKTQTSIKKLPDPYDTESELNSTDIQKQQVEEAILITKQKNSNNSSSDGLVESKCHQPSTHRFSITKQPLHQRTPTPLKKMMNGGRQGRQQDDENRDEEIEQIEKFDENDICVDEENIGESQQKTTLTNRSPGCRIRASPLTSLTKKINVMYNTPTNLSNNSMFQGNGDRLITCEKQQKLDRTLLRRRQRSKEQQHDASVLGNEQTSITWTIVLYIIATLIILFICHRFLISVWPKRRKTFIEQMCDYLTDFFTN</sequence>
<dbReference type="EMBL" id="CAJNOK010002624">
    <property type="protein sequence ID" value="CAF0868230.1"/>
    <property type="molecule type" value="Genomic_DNA"/>
</dbReference>
<gene>
    <name evidence="4" type="ORF">GPM918_LOCUS17225</name>
    <name evidence="3" type="ORF">OVA965_LOCUS7992</name>
    <name evidence="6" type="ORF">SRO942_LOCUS17224</name>
    <name evidence="5" type="ORF">TMI583_LOCUS7988</name>
</gene>
<dbReference type="EMBL" id="CAJOBC010004687">
    <property type="protein sequence ID" value="CAF3837230.1"/>
    <property type="molecule type" value="Genomic_DNA"/>
</dbReference>
<protein>
    <submittedName>
        <fullName evidence="4">Uncharacterized protein</fullName>
    </submittedName>
</protein>
<proteinExistence type="predicted"/>
<reference evidence="4" key="1">
    <citation type="submission" date="2021-02" db="EMBL/GenBank/DDBJ databases">
        <authorList>
            <person name="Nowell W R."/>
        </authorList>
    </citation>
    <scope>NUCLEOTIDE SEQUENCE</scope>
</reference>
<name>A0A814LUR5_9BILA</name>
<evidence type="ECO:0000313" key="5">
    <source>
        <dbReference type="EMBL" id="CAF3653036.1"/>
    </source>
</evidence>
<dbReference type="EMBL" id="CAJNOQ010004687">
    <property type="protein sequence ID" value="CAF1070032.1"/>
    <property type="molecule type" value="Genomic_DNA"/>
</dbReference>
<evidence type="ECO:0000313" key="3">
    <source>
        <dbReference type="EMBL" id="CAF0868230.1"/>
    </source>
</evidence>
<evidence type="ECO:0000313" key="7">
    <source>
        <dbReference type="Proteomes" id="UP000663829"/>
    </source>
</evidence>
<dbReference type="EMBL" id="CAJOBA010002625">
    <property type="protein sequence ID" value="CAF3653036.1"/>
    <property type="molecule type" value="Genomic_DNA"/>
</dbReference>
<organism evidence="4 7">
    <name type="scientific">Didymodactylos carnosus</name>
    <dbReference type="NCBI Taxonomy" id="1234261"/>
    <lineage>
        <taxon>Eukaryota</taxon>
        <taxon>Metazoa</taxon>
        <taxon>Spiralia</taxon>
        <taxon>Gnathifera</taxon>
        <taxon>Rotifera</taxon>
        <taxon>Eurotatoria</taxon>
        <taxon>Bdelloidea</taxon>
        <taxon>Philodinida</taxon>
        <taxon>Philodinidae</taxon>
        <taxon>Didymodactylos</taxon>
    </lineage>
</organism>
<keyword evidence="7" id="KW-1185">Reference proteome</keyword>
<accession>A0A814LUR5</accession>